<evidence type="ECO:0000313" key="2">
    <source>
        <dbReference type="EMBL" id="AIL97847.1"/>
    </source>
</evidence>
<sequence length="138" mass="16319">MNRQQIITITTQILENSIYATHLDILRDYKDDESWDAYTNIMDIHHSRAIAKLELLDVINPRLADRIRAEHHGLDYDSSKQMYAHFLENKTRRERMNILPKLADAGRLGEVEAFMREFRDREIPKAAEQVASYFEQEN</sequence>
<proteinExistence type="predicted"/>
<dbReference type="EMBL" id="CP009216">
    <property type="protein sequence ID" value="AIL97847.1"/>
    <property type="molecule type" value="Genomic_DNA"/>
</dbReference>
<protein>
    <submittedName>
        <fullName evidence="2">Uncharacterized protein</fullName>
    </submittedName>
</protein>
<keyword evidence="3" id="KW-1185">Reference proteome</keyword>
<geneLocation type="plasmid" evidence="2">
    <name>unnamed</name>
</geneLocation>
<gene>
    <name evidence="1" type="ORF">CUREI_03250</name>
    <name evidence="2" type="ORF">CUREI_11780</name>
</gene>
<keyword evidence="2" id="KW-0614">Plasmid</keyword>
<accession>A0A077HT60</accession>
<evidence type="ECO:0000313" key="1">
    <source>
        <dbReference type="EMBL" id="AIL96441.1"/>
    </source>
</evidence>
<dbReference type="KEGG" id="cuv:CUREI_03250"/>
<evidence type="ECO:0000313" key="3">
    <source>
        <dbReference type="Proteomes" id="UP000028939"/>
    </source>
</evidence>
<dbReference type="HOGENOM" id="CLU_1851792_0_0_11"/>
<dbReference type="KEGG" id="cuv:CUREI_11780"/>
<dbReference type="Proteomes" id="UP000028939">
    <property type="component" value="Plasmid unnamed"/>
</dbReference>
<dbReference type="EMBL" id="CP009215">
    <property type="protein sequence ID" value="AIL96441.1"/>
    <property type="molecule type" value="Genomic_DNA"/>
</dbReference>
<organism evidence="2 3">
    <name type="scientific">Corynebacterium ureicelerivorans</name>
    <dbReference type="NCBI Taxonomy" id="401472"/>
    <lineage>
        <taxon>Bacteria</taxon>
        <taxon>Bacillati</taxon>
        <taxon>Actinomycetota</taxon>
        <taxon>Actinomycetes</taxon>
        <taxon>Mycobacteriales</taxon>
        <taxon>Corynebacteriaceae</taxon>
        <taxon>Corynebacterium</taxon>
    </lineage>
</organism>
<dbReference type="AlphaFoldDB" id="A0A077HT60"/>
<dbReference type="Proteomes" id="UP000028939">
    <property type="component" value="Chromosome"/>
</dbReference>
<reference evidence="2 3" key="1">
    <citation type="submission" date="2014-08" db="EMBL/GenBank/DDBJ databases">
        <title>Complete genome sequence of Corynebacterium ureicelerivorans DSM 45051, a lipophilic and urea-splitting isolate from a blood culture of a septicaemia patient.</title>
        <authorList>
            <person name="Tippelt A."/>
            <person name="Albersmeier A."/>
            <person name="Brinkrolf K."/>
            <person name="Ruckert C."/>
            <person name="Tauch A."/>
        </authorList>
    </citation>
    <scope>NUCLEOTIDE SEQUENCE [LARGE SCALE GENOMIC DNA]</scope>
    <source>
        <strain evidence="2 3">IMMIB RIV-2301</strain>
        <plasmid evidence="3">Plasmid unnamed</plasmid>
        <plasmid evidence="2">unnamed</plasmid>
    </source>
</reference>
<dbReference type="RefSeq" id="WP_038610323.1">
    <property type="nucleotide sequence ID" value="NZ_CP009215.1"/>
</dbReference>
<name>A0A077HT60_9CORY</name>